<keyword evidence="2" id="KW-0732">Signal</keyword>
<proteinExistence type="inferred from homology"/>
<dbReference type="InterPro" id="IPR005632">
    <property type="entry name" value="Chaperone_Skp"/>
</dbReference>
<sequence>MKKLIIPILSIITVVLISSFVANSSKNDLVYVDVNKLIEGYKRTKVERKAFTKKTEIIKSNVDSLVTSWQTELKAYEKERASMTKKETELKQELLANKQQQINNYQQAVQKQVQEEDQKMTQTLINDINDYVQEYGKKHGYPMIFGAGGNGNIMYAEESTDLTDKVLQGLNKRYEGIK</sequence>
<dbReference type="EMBL" id="JAZDDG010000012">
    <property type="protein sequence ID" value="MEE1978341.1"/>
    <property type="molecule type" value="Genomic_DNA"/>
</dbReference>
<dbReference type="RefSeq" id="WP_272652992.1">
    <property type="nucleotide sequence ID" value="NZ_JAZDDG010000012.1"/>
</dbReference>
<dbReference type="SMART" id="SM00935">
    <property type="entry name" value="OmpH"/>
    <property type="match status" value="1"/>
</dbReference>
<accession>A0ABU7IZY0</accession>
<evidence type="ECO:0000313" key="5">
    <source>
        <dbReference type="Proteomes" id="UP001356308"/>
    </source>
</evidence>
<name>A0ABU7IZY0_9FLAO</name>
<dbReference type="Gene3D" id="3.30.910.20">
    <property type="entry name" value="Skp domain"/>
    <property type="match status" value="1"/>
</dbReference>
<dbReference type="PANTHER" id="PTHR35089">
    <property type="entry name" value="CHAPERONE PROTEIN SKP"/>
    <property type="match status" value="1"/>
</dbReference>
<dbReference type="Pfam" id="PF03938">
    <property type="entry name" value="OmpH"/>
    <property type="match status" value="1"/>
</dbReference>
<keyword evidence="5" id="KW-1185">Reference proteome</keyword>
<feature type="coiled-coil region" evidence="3">
    <location>
        <begin position="66"/>
        <end position="115"/>
    </location>
</feature>
<dbReference type="PANTHER" id="PTHR35089:SF1">
    <property type="entry name" value="CHAPERONE PROTEIN SKP"/>
    <property type="match status" value="1"/>
</dbReference>
<protein>
    <submittedName>
        <fullName evidence="4">OmpH family outer membrane protein</fullName>
    </submittedName>
</protein>
<dbReference type="InterPro" id="IPR024930">
    <property type="entry name" value="Skp_dom_sf"/>
</dbReference>
<dbReference type="SUPFAM" id="SSF111384">
    <property type="entry name" value="OmpH-like"/>
    <property type="match status" value="1"/>
</dbReference>
<reference evidence="4 5" key="1">
    <citation type="submission" date="2024-01" db="EMBL/GenBank/DDBJ databases">
        <title>Maribacter spp. originated from different algae showed divergent polysaccharides utilization ability.</title>
        <authorList>
            <person name="Wang H."/>
            <person name="Wu Y."/>
        </authorList>
    </citation>
    <scope>NUCLEOTIDE SEQUENCE [LARGE SCALE GENOMIC DNA]</scope>
    <source>
        <strain evidence="4 5">PR1</strain>
    </source>
</reference>
<evidence type="ECO:0000256" key="2">
    <source>
        <dbReference type="ARBA" id="ARBA00022729"/>
    </source>
</evidence>
<dbReference type="Proteomes" id="UP001356308">
    <property type="component" value="Unassembled WGS sequence"/>
</dbReference>
<comment type="similarity">
    <text evidence="1">Belongs to the Skp family.</text>
</comment>
<evidence type="ECO:0000313" key="4">
    <source>
        <dbReference type="EMBL" id="MEE1978341.1"/>
    </source>
</evidence>
<evidence type="ECO:0000256" key="1">
    <source>
        <dbReference type="ARBA" id="ARBA00009091"/>
    </source>
</evidence>
<organism evidence="4 5">
    <name type="scientific">Maribacter cobaltidurans</name>
    <dbReference type="NCBI Taxonomy" id="1178778"/>
    <lineage>
        <taxon>Bacteria</taxon>
        <taxon>Pseudomonadati</taxon>
        <taxon>Bacteroidota</taxon>
        <taxon>Flavobacteriia</taxon>
        <taxon>Flavobacteriales</taxon>
        <taxon>Flavobacteriaceae</taxon>
        <taxon>Maribacter</taxon>
    </lineage>
</organism>
<comment type="caution">
    <text evidence="4">The sequence shown here is derived from an EMBL/GenBank/DDBJ whole genome shotgun (WGS) entry which is preliminary data.</text>
</comment>
<evidence type="ECO:0000256" key="3">
    <source>
        <dbReference type="SAM" id="Coils"/>
    </source>
</evidence>
<keyword evidence="3" id="KW-0175">Coiled coil</keyword>
<gene>
    <name evidence="4" type="ORF">V1I91_19850</name>
</gene>